<dbReference type="AlphaFoldDB" id="A0A9Q3CR53"/>
<dbReference type="Proteomes" id="UP000765509">
    <property type="component" value="Unassembled WGS sequence"/>
</dbReference>
<evidence type="ECO:0000313" key="1">
    <source>
        <dbReference type="EMBL" id="MBW0488347.1"/>
    </source>
</evidence>
<gene>
    <name evidence="1" type="ORF">O181_028062</name>
</gene>
<accession>A0A9Q3CR53</accession>
<organism evidence="1 2">
    <name type="scientific">Austropuccinia psidii MF-1</name>
    <dbReference type="NCBI Taxonomy" id="1389203"/>
    <lineage>
        <taxon>Eukaryota</taxon>
        <taxon>Fungi</taxon>
        <taxon>Dikarya</taxon>
        <taxon>Basidiomycota</taxon>
        <taxon>Pucciniomycotina</taxon>
        <taxon>Pucciniomycetes</taxon>
        <taxon>Pucciniales</taxon>
        <taxon>Sphaerophragmiaceae</taxon>
        <taxon>Austropuccinia</taxon>
    </lineage>
</organism>
<dbReference type="EMBL" id="AVOT02009558">
    <property type="protein sequence ID" value="MBW0488347.1"/>
    <property type="molecule type" value="Genomic_DNA"/>
</dbReference>
<name>A0A9Q3CR53_9BASI</name>
<evidence type="ECO:0000313" key="2">
    <source>
        <dbReference type="Proteomes" id="UP000765509"/>
    </source>
</evidence>
<comment type="caution">
    <text evidence="1">The sequence shown here is derived from an EMBL/GenBank/DDBJ whole genome shotgun (WGS) entry which is preliminary data.</text>
</comment>
<sequence length="216" mass="24027">MPYNSLNLLSKSCANVNKLKYIDSKANIAIGLDLTTKIFTQLEDREASTSQSFFNLITLCGLAGNLSHTKILLKNYCQIQSDTLKTDTTLNPLYHDHQLQPPLTLTLNQSTLSSDKIPNSHLADEKSDSQVLLAFMWAYLIKRLFNGDHASYHLDNPGRPQEFMDPIVRLACEPVRGGPGLGVAYDAAMISIDQIDSQFDTKAMGAVMARFQNLFN</sequence>
<protein>
    <submittedName>
        <fullName evidence="1">Uncharacterized protein</fullName>
    </submittedName>
</protein>
<keyword evidence="2" id="KW-1185">Reference proteome</keyword>
<proteinExistence type="predicted"/>
<reference evidence="1" key="1">
    <citation type="submission" date="2021-03" db="EMBL/GenBank/DDBJ databases">
        <title>Draft genome sequence of rust myrtle Austropuccinia psidii MF-1, a brazilian biotype.</title>
        <authorList>
            <person name="Quecine M.C."/>
            <person name="Pachon D.M.R."/>
            <person name="Bonatelli M.L."/>
            <person name="Correr F.H."/>
            <person name="Franceschini L.M."/>
            <person name="Leite T.F."/>
            <person name="Margarido G.R.A."/>
            <person name="Almeida C.A."/>
            <person name="Ferrarezi J.A."/>
            <person name="Labate C.A."/>
        </authorList>
    </citation>
    <scope>NUCLEOTIDE SEQUENCE</scope>
    <source>
        <strain evidence="1">MF-1</strain>
    </source>
</reference>